<dbReference type="RefSeq" id="WP_066544910.1">
    <property type="nucleotide sequence ID" value="NZ_MASJ01000014.1"/>
</dbReference>
<protein>
    <submittedName>
        <fullName evidence="1">Uncharacterized protein</fullName>
    </submittedName>
</protein>
<accession>A0A1C0YE18</accession>
<sequence length="183" mass="20948">MNKKLIHSLFFIVLLLFSALLATNLTFDYGKQIEDIDPQMEWHFFHEQFIHPSTAKEVLHKGEIVTLPHKFSEHYDTAKTYGTYIAKVTLPMQYVNEKIGLFIPFQYGNYDVYIQNELVLSKGDVSTTPNVLHMGAVIGNFTSTQREVYITLQLSNFSSMRGGFAQHSQSIIQRLLVISLLSV</sequence>
<dbReference type="AlphaFoldDB" id="A0A1C0YE18"/>
<proteinExistence type="predicted"/>
<name>A0A1C0YE18_9BACL</name>
<dbReference type="STRING" id="33978.A6M13_13170"/>
<reference evidence="1 2" key="1">
    <citation type="submission" date="2016-07" db="EMBL/GenBank/DDBJ databases">
        <title>Caryophanon tenue genome sequencing.</title>
        <authorList>
            <person name="Verma A."/>
            <person name="Pal Y."/>
            <person name="Krishnamurthi S."/>
        </authorList>
    </citation>
    <scope>NUCLEOTIDE SEQUENCE [LARGE SCALE GENOMIC DNA]</scope>
    <source>
        <strain evidence="1 2">DSM 14152</strain>
    </source>
</reference>
<gene>
    <name evidence="1" type="ORF">A6M13_13170</name>
</gene>
<organism evidence="1 2">
    <name type="scientific">Caryophanon tenue</name>
    <dbReference type="NCBI Taxonomy" id="33978"/>
    <lineage>
        <taxon>Bacteria</taxon>
        <taxon>Bacillati</taxon>
        <taxon>Bacillota</taxon>
        <taxon>Bacilli</taxon>
        <taxon>Bacillales</taxon>
        <taxon>Caryophanaceae</taxon>
        <taxon>Caryophanon</taxon>
    </lineage>
</organism>
<dbReference type="Proteomes" id="UP000093199">
    <property type="component" value="Unassembled WGS sequence"/>
</dbReference>
<dbReference type="EMBL" id="MASJ01000014">
    <property type="protein sequence ID" value="OCS85385.1"/>
    <property type="molecule type" value="Genomic_DNA"/>
</dbReference>
<comment type="caution">
    <text evidence="1">The sequence shown here is derived from an EMBL/GenBank/DDBJ whole genome shotgun (WGS) entry which is preliminary data.</text>
</comment>
<evidence type="ECO:0000313" key="2">
    <source>
        <dbReference type="Proteomes" id="UP000093199"/>
    </source>
</evidence>
<keyword evidence="2" id="KW-1185">Reference proteome</keyword>
<evidence type="ECO:0000313" key="1">
    <source>
        <dbReference type="EMBL" id="OCS85385.1"/>
    </source>
</evidence>